<feature type="transmembrane region" description="Helical" evidence="2">
    <location>
        <begin position="323"/>
        <end position="345"/>
    </location>
</feature>
<feature type="region of interest" description="Disordered" evidence="1">
    <location>
        <begin position="1"/>
        <end position="27"/>
    </location>
</feature>
<feature type="transmembrane region" description="Helical" evidence="2">
    <location>
        <begin position="442"/>
        <end position="458"/>
    </location>
</feature>
<comment type="caution">
    <text evidence="3">The sequence shown here is derived from an EMBL/GenBank/DDBJ whole genome shotgun (WGS) entry which is preliminary data.</text>
</comment>
<gene>
    <name evidence="3" type="ORF">GCM10012284_13200</name>
</gene>
<organism evidence="3 4">
    <name type="scientific">Mangrovihabitans endophyticus</name>
    <dbReference type="NCBI Taxonomy" id="1751298"/>
    <lineage>
        <taxon>Bacteria</taxon>
        <taxon>Bacillati</taxon>
        <taxon>Actinomycetota</taxon>
        <taxon>Actinomycetes</taxon>
        <taxon>Micromonosporales</taxon>
        <taxon>Micromonosporaceae</taxon>
        <taxon>Mangrovihabitans</taxon>
    </lineage>
</organism>
<dbReference type="RefSeq" id="WP_189078184.1">
    <property type="nucleotide sequence ID" value="NZ_BMMX01000003.1"/>
</dbReference>
<feature type="transmembrane region" description="Helical" evidence="2">
    <location>
        <begin position="244"/>
        <end position="262"/>
    </location>
</feature>
<evidence type="ECO:0000256" key="2">
    <source>
        <dbReference type="SAM" id="Phobius"/>
    </source>
</evidence>
<keyword evidence="2" id="KW-0472">Membrane</keyword>
<reference evidence="3" key="2">
    <citation type="submission" date="2020-09" db="EMBL/GenBank/DDBJ databases">
        <authorList>
            <person name="Sun Q."/>
            <person name="Zhou Y."/>
        </authorList>
    </citation>
    <scope>NUCLEOTIDE SEQUENCE</scope>
    <source>
        <strain evidence="3">CGMCC 4.7299</strain>
    </source>
</reference>
<feature type="transmembrane region" description="Helical" evidence="2">
    <location>
        <begin position="74"/>
        <end position="92"/>
    </location>
</feature>
<feature type="transmembrane region" description="Helical" evidence="2">
    <location>
        <begin position="104"/>
        <end position="122"/>
    </location>
</feature>
<dbReference type="Proteomes" id="UP000656042">
    <property type="component" value="Unassembled WGS sequence"/>
</dbReference>
<feature type="transmembrane region" description="Helical" evidence="2">
    <location>
        <begin position="417"/>
        <end position="436"/>
    </location>
</feature>
<evidence type="ECO:0000313" key="3">
    <source>
        <dbReference type="EMBL" id="GGK80632.1"/>
    </source>
</evidence>
<accession>A0A8J3BY15</accession>
<sequence length="485" mass="49821">MTVASTRTAAGTDRPLARPPARTRWREHRGDPAAAVVAAGLVAVAAVVAVVLHVAGTPVHASAAPLFGHVLPHVGPGTPLAVTVAALVAWHGPVVAMRLRWSRLLITAYAGAVTWIMALALVDGWQRGLAGRLTTPYEYLAEVGQPVDLGAFAGRILGGAPDSWTTHVAGHPPGALLVFVGLDRLGLGGGGWAATVCVLAGALTAVAVPETVRRVAGSRAARAVLPFAVLFPGAVWIGASADGLFAGVTATGIMLLAIALANPSDDRGRAGRAVAVRVVAGFAGGSLLGLGIYLSYGLVLMALPALAVVLAAWRAGHRGTPALLAAAAGAATVAAAFTAAGFWWPDGYELVQQRYYQGIASSRPYAYWAWANLAALALCAGPAVAAALRRAGRALMPRGGRPWSRPMPDGGVPWPRLLLALAAVAALLAADLSGLSKAETERIWLPFAVWLLAGTALLPARDRRFWLAAQAATALLVNHLVLTGW</sequence>
<feature type="transmembrane region" description="Helical" evidence="2">
    <location>
        <begin position="365"/>
        <end position="388"/>
    </location>
</feature>
<feature type="transmembrane region" description="Helical" evidence="2">
    <location>
        <begin position="220"/>
        <end position="238"/>
    </location>
</feature>
<proteinExistence type="predicted"/>
<dbReference type="AlphaFoldDB" id="A0A8J3BY15"/>
<keyword evidence="2" id="KW-0812">Transmembrane</keyword>
<feature type="transmembrane region" description="Helical" evidence="2">
    <location>
        <begin position="189"/>
        <end position="208"/>
    </location>
</feature>
<feature type="transmembrane region" description="Helical" evidence="2">
    <location>
        <begin position="274"/>
        <end position="292"/>
    </location>
</feature>
<feature type="transmembrane region" description="Helical" evidence="2">
    <location>
        <begin position="465"/>
        <end position="482"/>
    </location>
</feature>
<evidence type="ECO:0000313" key="4">
    <source>
        <dbReference type="Proteomes" id="UP000656042"/>
    </source>
</evidence>
<feature type="transmembrane region" description="Helical" evidence="2">
    <location>
        <begin position="32"/>
        <end position="54"/>
    </location>
</feature>
<dbReference type="EMBL" id="BMMX01000003">
    <property type="protein sequence ID" value="GGK80632.1"/>
    <property type="molecule type" value="Genomic_DNA"/>
</dbReference>
<name>A0A8J3BY15_9ACTN</name>
<protein>
    <recommendedName>
        <fullName evidence="5">Integral membrane protein</fullName>
    </recommendedName>
</protein>
<reference evidence="3" key="1">
    <citation type="journal article" date="2014" name="Int. J. Syst. Evol. Microbiol.">
        <title>Complete genome sequence of Corynebacterium casei LMG S-19264T (=DSM 44701T), isolated from a smear-ripened cheese.</title>
        <authorList>
            <consortium name="US DOE Joint Genome Institute (JGI-PGF)"/>
            <person name="Walter F."/>
            <person name="Albersmeier A."/>
            <person name="Kalinowski J."/>
            <person name="Ruckert C."/>
        </authorList>
    </citation>
    <scope>NUCLEOTIDE SEQUENCE</scope>
    <source>
        <strain evidence="3">CGMCC 4.7299</strain>
    </source>
</reference>
<evidence type="ECO:0000256" key="1">
    <source>
        <dbReference type="SAM" id="MobiDB-lite"/>
    </source>
</evidence>
<keyword evidence="4" id="KW-1185">Reference proteome</keyword>
<evidence type="ECO:0008006" key="5">
    <source>
        <dbReference type="Google" id="ProtNLM"/>
    </source>
</evidence>
<keyword evidence="2" id="KW-1133">Transmembrane helix</keyword>